<dbReference type="AlphaFoldDB" id="A0A382V1A6"/>
<name>A0A382V1A6_9ZZZZ</name>
<accession>A0A382V1A6</accession>
<proteinExistence type="predicted"/>
<evidence type="ECO:0000313" key="1">
    <source>
        <dbReference type="EMBL" id="SVD40197.1"/>
    </source>
</evidence>
<gene>
    <name evidence="1" type="ORF">METZ01_LOCUS393051</name>
</gene>
<dbReference type="EMBL" id="UINC01148364">
    <property type="protein sequence ID" value="SVD40197.1"/>
    <property type="molecule type" value="Genomic_DNA"/>
</dbReference>
<protein>
    <submittedName>
        <fullName evidence="1">Uncharacterized protein</fullName>
    </submittedName>
</protein>
<organism evidence="1">
    <name type="scientific">marine metagenome</name>
    <dbReference type="NCBI Taxonomy" id="408172"/>
    <lineage>
        <taxon>unclassified sequences</taxon>
        <taxon>metagenomes</taxon>
        <taxon>ecological metagenomes</taxon>
    </lineage>
</organism>
<reference evidence="1" key="1">
    <citation type="submission" date="2018-05" db="EMBL/GenBank/DDBJ databases">
        <authorList>
            <person name="Lanie J.A."/>
            <person name="Ng W.-L."/>
            <person name="Kazmierczak K.M."/>
            <person name="Andrzejewski T.M."/>
            <person name="Davidsen T.M."/>
            <person name="Wayne K.J."/>
            <person name="Tettelin H."/>
            <person name="Glass J.I."/>
            <person name="Rusch D."/>
            <person name="Podicherti R."/>
            <person name="Tsui H.-C.T."/>
            <person name="Winkler M.E."/>
        </authorList>
    </citation>
    <scope>NUCLEOTIDE SEQUENCE</scope>
</reference>
<sequence>MKRVMPILLTVFVFLLKMGGAVVESNLD</sequence>